<name>X0SGJ1_9ZZZZ</name>
<dbReference type="Gene3D" id="3.90.550.10">
    <property type="entry name" value="Spore Coat Polysaccharide Biosynthesis Protein SpsA, Chain A"/>
    <property type="match status" value="1"/>
</dbReference>
<dbReference type="InterPro" id="IPR001173">
    <property type="entry name" value="Glyco_trans_2-like"/>
</dbReference>
<protein>
    <recommendedName>
        <fullName evidence="1">Glycosyltransferase 2-like domain-containing protein</fullName>
    </recommendedName>
</protein>
<evidence type="ECO:0000259" key="1">
    <source>
        <dbReference type="Pfam" id="PF00535"/>
    </source>
</evidence>
<reference evidence="2" key="1">
    <citation type="journal article" date="2014" name="Front. Microbiol.">
        <title>High frequency of phylogenetically diverse reductive dehalogenase-homologous genes in deep subseafloor sedimentary metagenomes.</title>
        <authorList>
            <person name="Kawai M."/>
            <person name="Futagami T."/>
            <person name="Toyoda A."/>
            <person name="Takaki Y."/>
            <person name="Nishi S."/>
            <person name="Hori S."/>
            <person name="Arai W."/>
            <person name="Tsubouchi T."/>
            <person name="Morono Y."/>
            <person name="Uchiyama I."/>
            <person name="Ito T."/>
            <person name="Fujiyama A."/>
            <person name="Inagaki F."/>
            <person name="Takami H."/>
        </authorList>
    </citation>
    <scope>NUCLEOTIDE SEQUENCE</scope>
    <source>
        <strain evidence="2">Expedition CK06-06</strain>
    </source>
</reference>
<proteinExistence type="predicted"/>
<dbReference type="CDD" id="cd04179">
    <property type="entry name" value="DPM_DPG-synthase_like"/>
    <property type="match status" value="1"/>
</dbReference>
<comment type="caution">
    <text evidence="2">The sequence shown here is derived from an EMBL/GenBank/DDBJ whole genome shotgun (WGS) entry which is preliminary data.</text>
</comment>
<sequence>MSKAKVSIILPMLNEAETIGKVIDEIPQRALEQAGYSVEVLVVDNGSTDQTAQIAREKGARVITEPRRGKGRAVRTAFEQVNADFVFMINSDYTYPATYIPDMLNLLNQGYKKKVTDFLQKRPECIRFSANV</sequence>
<gene>
    <name evidence="2" type="ORF">S01H1_11536</name>
</gene>
<dbReference type="PANTHER" id="PTHR48090:SF7">
    <property type="entry name" value="RFBJ PROTEIN"/>
    <property type="match status" value="1"/>
</dbReference>
<dbReference type="Pfam" id="PF00535">
    <property type="entry name" value="Glycos_transf_2"/>
    <property type="match status" value="1"/>
</dbReference>
<dbReference type="AlphaFoldDB" id="X0SGJ1"/>
<organism evidence="2">
    <name type="scientific">marine sediment metagenome</name>
    <dbReference type="NCBI Taxonomy" id="412755"/>
    <lineage>
        <taxon>unclassified sequences</taxon>
        <taxon>metagenomes</taxon>
        <taxon>ecological metagenomes</taxon>
    </lineage>
</organism>
<dbReference type="InterPro" id="IPR050256">
    <property type="entry name" value="Glycosyltransferase_2"/>
</dbReference>
<dbReference type="EMBL" id="BARS01005883">
    <property type="protein sequence ID" value="GAF80134.1"/>
    <property type="molecule type" value="Genomic_DNA"/>
</dbReference>
<evidence type="ECO:0000313" key="2">
    <source>
        <dbReference type="EMBL" id="GAF80134.1"/>
    </source>
</evidence>
<dbReference type="SUPFAM" id="SSF53448">
    <property type="entry name" value="Nucleotide-diphospho-sugar transferases"/>
    <property type="match status" value="1"/>
</dbReference>
<feature type="domain" description="Glycosyltransferase 2-like" evidence="1">
    <location>
        <begin position="7"/>
        <end position="112"/>
    </location>
</feature>
<accession>X0SGJ1</accession>
<dbReference type="PANTHER" id="PTHR48090">
    <property type="entry name" value="UNDECAPRENYL-PHOSPHATE 4-DEOXY-4-FORMAMIDO-L-ARABINOSE TRANSFERASE-RELATED"/>
    <property type="match status" value="1"/>
</dbReference>
<dbReference type="InterPro" id="IPR029044">
    <property type="entry name" value="Nucleotide-diphossugar_trans"/>
</dbReference>